<dbReference type="PANTHER" id="PTHR43341:SF6">
    <property type="entry name" value="AMINO ACID TRANSPORTER (EUROFUNG)"/>
    <property type="match status" value="1"/>
</dbReference>
<keyword evidence="3 6" id="KW-1133">Transmembrane helix</keyword>
<feature type="domain" description="Amino acid permease/ SLC12A" evidence="7">
    <location>
        <begin position="56"/>
        <end position="298"/>
    </location>
</feature>
<feature type="domain" description="Amino acid permease/ SLC12A" evidence="7">
    <location>
        <begin position="308"/>
        <end position="379"/>
    </location>
</feature>
<feature type="transmembrane region" description="Helical" evidence="6">
    <location>
        <begin position="355"/>
        <end position="374"/>
    </location>
</feature>
<evidence type="ECO:0000256" key="2">
    <source>
        <dbReference type="ARBA" id="ARBA00022692"/>
    </source>
</evidence>
<feature type="transmembrane region" description="Helical" evidence="6">
    <location>
        <begin position="325"/>
        <end position="343"/>
    </location>
</feature>
<feature type="region of interest" description="Disordered" evidence="5">
    <location>
        <begin position="1"/>
        <end position="29"/>
    </location>
</feature>
<reference evidence="8" key="1">
    <citation type="submission" date="2022-10" db="EMBL/GenBank/DDBJ databases">
        <title>Tapping the CABI collections for fungal endophytes: first genome assemblies for Collariella, Neodidymelliopsis, Ascochyta clinopodiicola, Didymella pomorum, Didymosphaeria variabile, Neocosmospora piperis and Neocucurbitaria cava.</title>
        <authorList>
            <person name="Hill R."/>
        </authorList>
    </citation>
    <scope>NUCLEOTIDE SEQUENCE</scope>
    <source>
        <strain evidence="8">IMI 356815</strain>
    </source>
</reference>
<feature type="transmembrane region" description="Helical" evidence="6">
    <location>
        <begin position="270"/>
        <end position="291"/>
    </location>
</feature>
<protein>
    <recommendedName>
        <fullName evidence="7">Amino acid permease/ SLC12A domain-containing protein</fullName>
    </recommendedName>
</protein>
<evidence type="ECO:0000259" key="7">
    <source>
        <dbReference type="Pfam" id="PF00324"/>
    </source>
</evidence>
<dbReference type="InterPro" id="IPR004841">
    <property type="entry name" value="AA-permease/SLC12A_dom"/>
</dbReference>
<feature type="transmembrane region" description="Helical" evidence="6">
    <location>
        <begin position="165"/>
        <end position="184"/>
    </location>
</feature>
<name>A0A9W8XJB1_9PLEO</name>
<organism evidence="8 9">
    <name type="scientific">Didymosphaeria variabile</name>
    <dbReference type="NCBI Taxonomy" id="1932322"/>
    <lineage>
        <taxon>Eukaryota</taxon>
        <taxon>Fungi</taxon>
        <taxon>Dikarya</taxon>
        <taxon>Ascomycota</taxon>
        <taxon>Pezizomycotina</taxon>
        <taxon>Dothideomycetes</taxon>
        <taxon>Pleosporomycetidae</taxon>
        <taxon>Pleosporales</taxon>
        <taxon>Massarineae</taxon>
        <taxon>Didymosphaeriaceae</taxon>
        <taxon>Didymosphaeria</taxon>
    </lineage>
</organism>
<feature type="transmembrane region" description="Helical" evidence="6">
    <location>
        <begin position="196"/>
        <end position="213"/>
    </location>
</feature>
<proteinExistence type="predicted"/>
<dbReference type="GO" id="GO:0016020">
    <property type="term" value="C:membrane"/>
    <property type="evidence" value="ECO:0007669"/>
    <property type="project" value="UniProtKB-SubCell"/>
</dbReference>
<dbReference type="GeneID" id="80910910"/>
<dbReference type="Pfam" id="PF00324">
    <property type="entry name" value="AA_permease"/>
    <property type="match status" value="2"/>
</dbReference>
<feature type="transmembrane region" description="Helical" evidence="6">
    <location>
        <begin position="58"/>
        <end position="77"/>
    </location>
</feature>
<dbReference type="GO" id="GO:0015171">
    <property type="term" value="F:amino acid transmembrane transporter activity"/>
    <property type="evidence" value="ECO:0007669"/>
    <property type="project" value="TreeGrafter"/>
</dbReference>
<sequence length="432" mass="48012">MSDQIIGEPKSLTHQPTNASTGQASEKCGSYDEGRLEQILEENPDELRRLLNNRQIQLMAIGGTIGTALFISIGTALYKGGPLSLLLSFVGYCCIMALVNSCAAEMTVLHPVSGGFIRMAGYWVDEAFGFAAGYNFFLYQALTVPFEIVALNLVLGYWRDDIPAAAVNAACVVLAMNVFAVGIFGEAEFWLSGGKVILIFILFFFTFITMVGGNPKHDAYGFRNWRGADGPMAEWHSKGDLGRFEGIATGIIAAEAKRPRIYVKAAFKTIYWRFGLFFIGSAICVGIVIPYNDTTLVDILSSDQSGSAQGVDRNTFPFRGWCQPYAGWVALVWEILMVVFFGYSSFTPWDIANFFQHYAMLILAPCLYIGWKVIKRTKIIPSSEADLVWERPVVDRYEASFTSPPVGFWVEMLQLIGLKRNRKDNVRRPSIT</sequence>
<evidence type="ECO:0000256" key="5">
    <source>
        <dbReference type="SAM" id="MobiDB-lite"/>
    </source>
</evidence>
<dbReference type="AlphaFoldDB" id="A0A9W8XJB1"/>
<dbReference type="RefSeq" id="XP_056070390.1">
    <property type="nucleotide sequence ID" value="XM_056216143.1"/>
</dbReference>
<comment type="caution">
    <text evidence="8">The sequence shown here is derived from an EMBL/GenBank/DDBJ whole genome shotgun (WGS) entry which is preliminary data.</text>
</comment>
<evidence type="ECO:0000313" key="9">
    <source>
        <dbReference type="Proteomes" id="UP001140513"/>
    </source>
</evidence>
<accession>A0A9W8XJB1</accession>
<feature type="compositionally biased region" description="Polar residues" evidence="5">
    <location>
        <begin position="12"/>
        <end position="24"/>
    </location>
</feature>
<feature type="transmembrane region" description="Helical" evidence="6">
    <location>
        <begin position="136"/>
        <end position="158"/>
    </location>
</feature>
<keyword evidence="4 6" id="KW-0472">Membrane</keyword>
<gene>
    <name evidence="8" type="ORF">N0V89_007380</name>
</gene>
<comment type="subcellular location">
    <subcellularLocation>
        <location evidence="1">Membrane</location>
        <topology evidence="1">Multi-pass membrane protein</topology>
    </subcellularLocation>
</comment>
<dbReference type="InterPro" id="IPR050524">
    <property type="entry name" value="APC_YAT"/>
</dbReference>
<keyword evidence="9" id="KW-1185">Reference proteome</keyword>
<evidence type="ECO:0000256" key="1">
    <source>
        <dbReference type="ARBA" id="ARBA00004141"/>
    </source>
</evidence>
<evidence type="ECO:0000313" key="8">
    <source>
        <dbReference type="EMBL" id="KAJ4352034.1"/>
    </source>
</evidence>
<evidence type="ECO:0000256" key="4">
    <source>
        <dbReference type="ARBA" id="ARBA00023136"/>
    </source>
</evidence>
<evidence type="ECO:0000256" key="3">
    <source>
        <dbReference type="ARBA" id="ARBA00022989"/>
    </source>
</evidence>
<dbReference type="EMBL" id="JAPEUX010000005">
    <property type="protein sequence ID" value="KAJ4352034.1"/>
    <property type="molecule type" value="Genomic_DNA"/>
</dbReference>
<dbReference type="OrthoDB" id="10062876at2759"/>
<dbReference type="Proteomes" id="UP001140513">
    <property type="component" value="Unassembled WGS sequence"/>
</dbReference>
<keyword evidence="2 6" id="KW-0812">Transmembrane</keyword>
<evidence type="ECO:0000256" key="6">
    <source>
        <dbReference type="SAM" id="Phobius"/>
    </source>
</evidence>
<feature type="transmembrane region" description="Helical" evidence="6">
    <location>
        <begin position="83"/>
        <end position="99"/>
    </location>
</feature>
<dbReference type="PANTHER" id="PTHR43341">
    <property type="entry name" value="AMINO ACID PERMEASE"/>
    <property type="match status" value="1"/>
</dbReference>
<dbReference type="Gene3D" id="1.20.1740.10">
    <property type="entry name" value="Amino acid/polyamine transporter I"/>
    <property type="match status" value="1"/>
</dbReference>